<accession>A0ABR3VU67</accession>
<dbReference type="Gene3D" id="3.20.20.140">
    <property type="entry name" value="Metal-dependent hydrolases"/>
    <property type="match status" value="1"/>
</dbReference>
<dbReference type="EMBL" id="JAZHXJ010001196">
    <property type="protein sequence ID" value="KAL1845217.1"/>
    <property type="molecule type" value="Genomic_DNA"/>
</dbReference>
<dbReference type="SUPFAM" id="SSF51556">
    <property type="entry name" value="Metallo-dependent hydrolases"/>
    <property type="match status" value="1"/>
</dbReference>
<sequence length="123" mass="13155">MGSLSENQGDALLPEGSWDCHHHIFDPAAFAYSPTRHLTVPPATVSQYAAFKKAHGITNSVLTHGLSYGADNSSLLAFLEALNKEGGSRQRTLGVAVIDPDATTDEELERLRAGGVRGIRVNL</sequence>
<gene>
    <name evidence="2" type="ORF">VTK73DRAFT_864</name>
</gene>
<reference evidence="2 3" key="1">
    <citation type="journal article" date="2024" name="Commun. Biol.">
        <title>Comparative genomic analysis of thermophilic fungi reveals convergent evolutionary adaptations and gene losses.</title>
        <authorList>
            <person name="Steindorff A.S."/>
            <person name="Aguilar-Pontes M.V."/>
            <person name="Robinson A.J."/>
            <person name="Andreopoulos B."/>
            <person name="LaButti K."/>
            <person name="Kuo A."/>
            <person name="Mondo S."/>
            <person name="Riley R."/>
            <person name="Otillar R."/>
            <person name="Haridas S."/>
            <person name="Lipzen A."/>
            <person name="Grimwood J."/>
            <person name="Schmutz J."/>
            <person name="Clum A."/>
            <person name="Reid I.D."/>
            <person name="Moisan M.C."/>
            <person name="Butler G."/>
            <person name="Nguyen T.T.M."/>
            <person name="Dewar K."/>
            <person name="Conant G."/>
            <person name="Drula E."/>
            <person name="Henrissat B."/>
            <person name="Hansel C."/>
            <person name="Singer S."/>
            <person name="Hutchinson M.I."/>
            <person name="de Vries R.P."/>
            <person name="Natvig D.O."/>
            <person name="Powell A.J."/>
            <person name="Tsang A."/>
            <person name="Grigoriev I.V."/>
        </authorList>
    </citation>
    <scope>NUCLEOTIDE SEQUENCE [LARGE SCALE GENOMIC DNA]</scope>
    <source>
        <strain evidence="2 3">ATCC 24622</strain>
    </source>
</reference>
<dbReference type="PANTHER" id="PTHR35563:SF2">
    <property type="entry name" value="BARREL METAL-DEPENDENT HYDROLASE, PUTATIVE (AFU_ORTHOLOGUE AFUA_1G16240)-RELATED"/>
    <property type="match status" value="1"/>
</dbReference>
<evidence type="ECO:0000259" key="1">
    <source>
        <dbReference type="Pfam" id="PF04909"/>
    </source>
</evidence>
<keyword evidence="3" id="KW-1185">Reference proteome</keyword>
<protein>
    <recommendedName>
        <fullName evidence="1">Amidohydrolase-related domain-containing protein</fullName>
    </recommendedName>
</protein>
<feature type="domain" description="Amidohydrolase-related" evidence="1">
    <location>
        <begin position="18"/>
        <end position="122"/>
    </location>
</feature>
<dbReference type="PANTHER" id="PTHR35563">
    <property type="entry name" value="BARREL METAL-DEPENDENT HYDROLASE, PUTATIVE (AFU_ORTHOLOGUE AFUA_1G16240)-RELATED"/>
    <property type="match status" value="1"/>
</dbReference>
<dbReference type="InterPro" id="IPR052358">
    <property type="entry name" value="Aro_Compnd_Degr_Hydrolases"/>
</dbReference>
<comment type="caution">
    <text evidence="2">The sequence shown here is derived from an EMBL/GenBank/DDBJ whole genome shotgun (WGS) entry which is preliminary data.</text>
</comment>
<dbReference type="Pfam" id="PF04909">
    <property type="entry name" value="Amidohydro_2"/>
    <property type="match status" value="1"/>
</dbReference>
<proteinExistence type="predicted"/>
<evidence type="ECO:0000313" key="2">
    <source>
        <dbReference type="EMBL" id="KAL1845217.1"/>
    </source>
</evidence>
<name>A0ABR3VU67_9PEZI</name>
<organism evidence="2 3">
    <name type="scientific">Phialemonium thermophilum</name>
    <dbReference type="NCBI Taxonomy" id="223376"/>
    <lineage>
        <taxon>Eukaryota</taxon>
        <taxon>Fungi</taxon>
        <taxon>Dikarya</taxon>
        <taxon>Ascomycota</taxon>
        <taxon>Pezizomycotina</taxon>
        <taxon>Sordariomycetes</taxon>
        <taxon>Sordariomycetidae</taxon>
        <taxon>Cephalothecales</taxon>
        <taxon>Cephalothecaceae</taxon>
        <taxon>Phialemonium</taxon>
    </lineage>
</organism>
<dbReference type="InterPro" id="IPR006680">
    <property type="entry name" value="Amidohydro-rel"/>
</dbReference>
<dbReference type="Proteomes" id="UP001586593">
    <property type="component" value="Unassembled WGS sequence"/>
</dbReference>
<dbReference type="InterPro" id="IPR032466">
    <property type="entry name" value="Metal_Hydrolase"/>
</dbReference>
<evidence type="ECO:0000313" key="3">
    <source>
        <dbReference type="Proteomes" id="UP001586593"/>
    </source>
</evidence>